<keyword evidence="2" id="KW-1185">Reference proteome</keyword>
<accession>A0A2P7S8B1</accession>
<reference evidence="1 2" key="1">
    <citation type="submission" date="2018-03" db="EMBL/GenBank/DDBJ databases">
        <title>The draft genome of Mesorhizobium sp. 6GN-30.</title>
        <authorList>
            <person name="Liu L."/>
            <person name="Li L."/>
            <person name="Wang T."/>
            <person name="Zhang X."/>
            <person name="Liang L."/>
        </authorList>
    </citation>
    <scope>NUCLEOTIDE SEQUENCE [LARGE SCALE GENOMIC DNA]</scope>
    <source>
        <strain evidence="1 2">6GN30</strain>
    </source>
</reference>
<gene>
    <name evidence="1" type="ORF">C7I84_14725</name>
</gene>
<dbReference type="EMBL" id="PXYK01000013">
    <property type="protein sequence ID" value="PSJ58732.1"/>
    <property type="molecule type" value="Genomic_DNA"/>
</dbReference>
<protein>
    <submittedName>
        <fullName evidence="1">Uncharacterized protein</fullName>
    </submittedName>
</protein>
<dbReference type="RefSeq" id="WP_106772958.1">
    <property type="nucleotide sequence ID" value="NZ_PXYK01000013.1"/>
</dbReference>
<comment type="caution">
    <text evidence="1">The sequence shown here is derived from an EMBL/GenBank/DDBJ whole genome shotgun (WGS) entry which is preliminary data.</text>
</comment>
<evidence type="ECO:0000313" key="2">
    <source>
        <dbReference type="Proteomes" id="UP000241229"/>
    </source>
</evidence>
<evidence type="ECO:0000313" key="1">
    <source>
        <dbReference type="EMBL" id="PSJ58732.1"/>
    </source>
</evidence>
<organism evidence="1 2">
    <name type="scientific">Kumtagia ephedrae</name>
    <dbReference type="NCBI Taxonomy" id="2116701"/>
    <lineage>
        <taxon>Bacteria</taxon>
        <taxon>Pseudomonadati</taxon>
        <taxon>Pseudomonadota</taxon>
        <taxon>Alphaproteobacteria</taxon>
        <taxon>Hyphomicrobiales</taxon>
        <taxon>Phyllobacteriaceae</taxon>
        <taxon>Kumtagia</taxon>
    </lineage>
</organism>
<dbReference type="AlphaFoldDB" id="A0A2P7S8B1"/>
<name>A0A2P7S8B1_9HYPH</name>
<dbReference type="Proteomes" id="UP000241229">
    <property type="component" value="Unassembled WGS sequence"/>
</dbReference>
<proteinExistence type="predicted"/>
<sequence length="75" mass="8339">MMDHRDRLILALSALIRAEREARMALEQAIADRTFSPDMLARLAGREAIYVSQEDLEAAEAFVLPDPPTGRRGTA</sequence>